<accession>A0A4R4MLL6</accession>
<sequence length="80" mass="9072">MPEPDREAMQAAVGRIQRLSDEHWWTLHQVCGLMRGNAWVGPAGRRFGEEVHAAERGLREMLSKAVADARRKLDALPERP</sequence>
<reference evidence="1 2" key="1">
    <citation type="submission" date="2019-02" db="EMBL/GenBank/DDBJ databases">
        <title>Draft genome sequences of novel Actinobacteria.</title>
        <authorList>
            <person name="Sahin N."/>
            <person name="Ay H."/>
            <person name="Saygin H."/>
        </authorList>
    </citation>
    <scope>NUCLEOTIDE SEQUENCE [LARGE SCALE GENOMIC DNA]</scope>
    <source>
        <strain evidence="1 2">KC201</strain>
    </source>
</reference>
<name>A0A4R4MLL6_9ACTN</name>
<protein>
    <submittedName>
        <fullName evidence="1">Uncharacterized protein</fullName>
    </submittedName>
</protein>
<gene>
    <name evidence="1" type="ORF">E1267_42515</name>
</gene>
<dbReference type="OrthoDB" id="3480730at2"/>
<evidence type="ECO:0000313" key="1">
    <source>
        <dbReference type="EMBL" id="TDB94759.1"/>
    </source>
</evidence>
<dbReference type="Proteomes" id="UP000295157">
    <property type="component" value="Unassembled WGS sequence"/>
</dbReference>
<proteinExistence type="predicted"/>
<keyword evidence="2" id="KW-1185">Reference proteome</keyword>
<comment type="caution">
    <text evidence="1">The sequence shown here is derived from an EMBL/GenBank/DDBJ whole genome shotgun (WGS) entry which is preliminary data.</text>
</comment>
<dbReference type="RefSeq" id="WP_132341810.1">
    <property type="nucleotide sequence ID" value="NZ_SMJZ01000342.1"/>
</dbReference>
<dbReference type="AlphaFoldDB" id="A0A4R4MLL6"/>
<dbReference type="EMBL" id="SMJZ01000342">
    <property type="protein sequence ID" value="TDB94759.1"/>
    <property type="molecule type" value="Genomic_DNA"/>
</dbReference>
<evidence type="ECO:0000313" key="2">
    <source>
        <dbReference type="Proteomes" id="UP000295157"/>
    </source>
</evidence>
<organism evidence="1 2">
    <name type="scientific">Nonomuraea longispora</name>
    <dbReference type="NCBI Taxonomy" id="1848320"/>
    <lineage>
        <taxon>Bacteria</taxon>
        <taxon>Bacillati</taxon>
        <taxon>Actinomycetota</taxon>
        <taxon>Actinomycetes</taxon>
        <taxon>Streptosporangiales</taxon>
        <taxon>Streptosporangiaceae</taxon>
        <taxon>Nonomuraea</taxon>
    </lineage>
</organism>